<dbReference type="Proteomes" id="UP000231293">
    <property type="component" value="Unassembled WGS sequence"/>
</dbReference>
<dbReference type="RefSeq" id="WP_100091135.1">
    <property type="nucleotide sequence ID" value="NZ_MDVB01000087.1"/>
</dbReference>
<dbReference type="GO" id="GO:0006633">
    <property type="term" value="P:fatty acid biosynthetic process"/>
    <property type="evidence" value="ECO:0007669"/>
    <property type="project" value="InterPro"/>
</dbReference>
<dbReference type="GO" id="GO:0004315">
    <property type="term" value="F:3-oxoacyl-[acyl-carrier-protein] synthase activity"/>
    <property type="evidence" value="ECO:0007669"/>
    <property type="project" value="InterPro"/>
</dbReference>
<organism evidence="5 6">
    <name type="scientific">Snodgrassella alvi</name>
    <dbReference type="NCBI Taxonomy" id="1196083"/>
    <lineage>
        <taxon>Bacteria</taxon>
        <taxon>Pseudomonadati</taxon>
        <taxon>Pseudomonadota</taxon>
        <taxon>Betaproteobacteria</taxon>
        <taxon>Neisseriales</taxon>
        <taxon>Neisseriaceae</taxon>
        <taxon>Snodgrassella</taxon>
    </lineage>
</organism>
<dbReference type="Gene3D" id="3.40.47.10">
    <property type="match status" value="1"/>
</dbReference>
<protein>
    <submittedName>
        <fullName evidence="5">3-oxoacyl-ACP synthase</fullName>
    </submittedName>
</protein>
<dbReference type="GO" id="GO:0044550">
    <property type="term" value="P:secondary metabolite biosynthetic process"/>
    <property type="evidence" value="ECO:0007669"/>
    <property type="project" value="TreeGrafter"/>
</dbReference>
<evidence type="ECO:0000256" key="1">
    <source>
        <dbReference type="ARBA" id="ARBA00022679"/>
    </source>
</evidence>
<evidence type="ECO:0000256" key="2">
    <source>
        <dbReference type="ARBA" id="ARBA00023315"/>
    </source>
</evidence>
<evidence type="ECO:0000313" key="5">
    <source>
        <dbReference type="EMBL" id="PIT14271.1"/>
    </source>
</evidence>
<dbReference type="CDD" id="cd00830">
    <property type="entry name" value="KAS_III"/>
    <property type="match status" value="1"/>
</dbReference>
<evidence type="ECO:0000259" key="3">
    <source>
        <dbReference type="Pfam" id="PF08541"/>
    </source>
</evidence>
<feature type="domain" description="Beta-ketoacyl-[acyl-carrier-protein] synthase III C-terminal" evidence="3">
    <location>
        <begin position="246"/>
        <end position="333"/>
    </location>
</feature>
<keyword evidence="1" id="KW-0808">Transferase</keyword>
<keyword evidence="2" id="KW-0012">Acyltransferase</keyword>
<evidence type="ECO:0000313" key="6">
    <source>
        <dbReference type="Proteomes" id="UP000231293"/>
    </source>
</evidence>
<dbReference type="SUPFAM" id="SSF53901">
    <property type="entry name" value="Thiolase-like"/>
    <property type="match status" value="1"/>
</dbReference>
<dbReference type="PANTHER" id="PTHR34069:SF2">
    <property type="entry name" value="BETA-KETOACYL-[ACYL-CARRIER-PROTEIN] SYNTHASE III"/>
    <property type="match status" value="1"/>
</dbReference>
<dbReference type="InterPro" id="IPR016039">
    <property type="entry name" value="Thiolase-like"/>
</dbReference>
<comment type="caution">
    <text evidence="5">The sequence shown here is derived from an EMBL/GenBank/DDBJ whole genome shotgun (WGS) entry which is preliminary data.</text>
</comment>
<dbReference type="InterPro" id="IPR013751">
    <property type="entry name" value="ACP_syn_III_N"/>
</dbReference>
<accession>A0A2N9WSW3</accession>
<evidence type="ECO:0000259" key="4">
    <source>
        <dbReference type="Pfam" id="PF08545"/>
    </source>
</evidence>
<dbReference type="InterPro" id="IPR013747">
    <property type="entry name" value="ACP_syn_III_C"/>
</dbReference>
<dbReference type="PANTHER" id="PTHR34069">
    <property type="entry name" value="3-OXOACYL-[ACYL-CARRIER-PROTEIN] SYNTHASE 3"/>
    <property type="match status" value="1"/>
</dbReference>
<sequence>MTVQNSICATIPLKILSTGAAVPARCVTSSELDKRFNKPDGYVQRRSGIEHRFHITDDVGQAQLAVEALNDALQRQQIAPESIDLLISASAIGIQVLPYTAAHILKVSNLPQNIASFDINNTCVSFMTALETAACLLNQGVYRRIAIVSADLPSRGLNWDDEESALIFGDGAACAIVEKGDGSSGIVSFLLETYPEGLDLCEVRCGGTRRNLRVGMDDSDFLFDMKGKQLFRLASTLLESFTERLLQQAGLSMSQLDCVLMHQASHLALKHICKQLRIRPDQYVDIYRYRGNQVAASIPSVMHEAWTTGRVHAGKPLMLLGTAAGLTLGGMVLLP</sequence>
<dbReference type="EMBL" id="MDVB01000087">
    <property type="protein sequence ID" value="PIT14271.1"/>
    <property type="molecule type" value="Genomic_DNA"/>
</dbReference>
<name>A0A2N9WSW3_9NEIS</name>
<dbReference type="AlphaFoldDB" id="A0A2N9WSW3"/>
<feature type="domain" description="Beta-ketoacyl-[acyl-carrier-protein] synthase III N-terminal" evidence="4">
    <location>
        <begin position="117"/>
        <end position="194"/>
    </location>
</feature>
<gene>
    <name evidence="5" type="ORF">BGI32_08105</name>
</gene>
<dbReference type="Pfam" id="PF08545">
    <property type="entry name" value="ACP_syn_III"/>
    <property type="match status" value="1"/>
</dbReference>
<dbReference type="Pfam" id="PF08541">
    <property type="entry name" value="ACP_syn_III_C"/>
    <property type="match status" value="1"/>
</dbReference>
<proteinExistence type="predicted"/>
<reference evidence="5 6" key="1">
    <citation type="journal article" date="2017" name="MBio">
        <title>Type VI secretion-mediated competition in the bee gut microbiome.</title>
        <authorList>
            <person name="Steele M.I."/>
            <person name="Kwong W.K."/>
            <person name="Powell J.E."/>
            <person name="Whiteley M."/>
            <person name="Moran N.A."/>
        </authorList>
    </citation>
    <scope>NUCLEOTIDE SEQUENCE [LARGE SCALE GENOMIC DNA]</scope>
    <source>
        <strain evidence="5 6">App2-2</strain>
    </source>
</reference>